<feature type="region of interest" description="Disordered" evidence="1">
    <location>
        <begin position="194"/>
        <end position="259"/>
    </location>
</feature>
<evidence type="ECO:0000256" key="1">
    <source>
        <dbReference type="SAM" id="MobiDB-lite"/>
    </source>
</evidence>
<reference evidence="2 3" key="1">
    <citation type="submission" date="2019-07" db="EMBL/GenBank/DDBJ databases">
        <title>Genome assembly of two rare yeast pathogens: Diutina rugosa and Trichomonascus ciferrii.</title>
        <authorList>
            <person name="Mixao V."/>
            <person name="Saus E."/>
            <person name="Hansen A."/>
            <person name="Lass-Flor C."/>
            <person name="Gabaldon T."/>
        </authorList>
    </citation>
    <scope>NUCLEOTIDE SEQUENCE [LARGE SCALE GENOMIC DNA]</scope>
    <source>
        <strain evidence="2 3">CBS 613</strain>
    </source>
</reference>
<dbReference type="OMA" id="QFAYERA"/>
<keyword evidence="3" id="KW-1185">Reference proteome</keyword>
<dbReference type="VEuPathDB" id="FungiDB:DIURU_003465"/>
<comment type="caution">
    <text evidence="2">The sequence shown here is derived from an EMBL/GenBank/DDBJ whole genome shotgun (WGS) entry which is preliminary data.</text>
</comment>
<proteinExistence type="predicted"/>
<dbReference type="RefSeq" id="XP_034011718.1">
    <property type="nucleotide sequence ID" value="XM_034156230.1"/>
</dbReference>
<gene>
    <name evidence="2" type="ORF">DIURU_003465</name>
</gene>
<evidence type="ECO:0000313" key="3">
    <source>
        <dbReference type="Proteomes" id="UP000449547"/>
    </source>
</evidence>
<evidence type="ECO:0008006" key="4">
    <source>
        <dbReference type="Google" id="ProtNLM"/>
    </source>
</evidence>
<name>A0A642UQB7_DIURU</name>
<accession>A0A642UQB7</accession>
<dbReference type="GeneID" id="54782116"/>
<organism evidence="2 3">
    <name type="scientific">Diutina rugosa</name>
    <name type="common">Yeast</name>
    <name type="synonym">Candida rugosa</name>
    <dbReference type="NCBI Taxonomy" id="5481"/>
    <lineage>
        <taxon>Eukaryota</taxon>
        <taxon>Fungi</taxon>
        <taxon>Dikarya</taxon>
        <taxon>Ascomycota</taxon>
        <taxon>Saccharomycotina</taxon>
        <taxon>Pichiomycetes</taxon>
        <taxon>Debaryomycetaceae</taxon>
        <taxon>Diutina</taxon>
    </lineage>
</organism>
<dbReference type="OrthoDB" id="5778525at2759"/>
<dbReference type="Proteomes" id="UP000449547">
    <property type="component" value="Unassembled WGS sequence"/>
</dbReference>
<feature type="region of interest" description="Disordered" evidence="1">
    <location>
        <begin position="283"/>
        <end position="306"/>
    </location>
</feature>
<evidence type="ECO:0000313" key="2">
    <source>
        <dbReference type="EMBL" id="KAA8901095.1"/>
    </source>
</evidence>
<sequence>MELMINRKDDFDLDAPNFLDMVSSDMDFDQAYSMYTTLQQKQAVSSIETLQKVQSLNQQYVSAVPPSAQVPSSDFSFTFDHQAPEYSSASENYSFKAPNEPVASQPMPHEQQFDTQYDQFFSNTESDALEKFLDNLANPTSSVNPMDFYHHRPSAPTNGSEFNTMFDLHTMKPTTVSIQPLTPPRVKDESLAPFEYPHTLPTPHDSRQSSSTGGDSPKRRSEPSSDDEDGSRKRRRTQSKPLLTLEQKRLNHSHSEQKRRKLCKLAYERCLRLIIDIEKFNALPNPKPEERPSKSKRARVNKDGLPNLSKHSALIRISNEIITIQQKNEQLRSLLAQYQ</sequence>
<dbReference type="AlphaFoldDB" id="A0A642UQB7"/>
<protein>
    <recommendedName>
        <fullName evidence="4">BHLH domain-containing protein</fullName>
    </recommendedName>
</protein>
<feature type="compositionally biased region" description="Basic and acidic residues" evidence="1">
    <location>
        <begin position="246"/>
        <end position="256"/>
    </location>
</feature>
<dbReference type="EMBL" id="SWFT01000105">
    <property type="protein sequence ID" value="KAA8901095.1"/>
    <property type="molecule type" value="Genomic_DNA"/>
</dbReference>